<name>A0ABZ0HG65_TRISK</name>
<dbReference type="SUPFAM" id="SSF48008">
    <property type="entry name" value="GntR ligand-binding domain-like"/>
    <property type="match status" value="1"/>
</dbReference>
<dbReference type="SMART" id="SM00895">
    <property type="entry name" value="FCD"/>
    <property type="match status" value="1"/>
</dbReference>
<dbReference type="EMBL" id="CP136704">
    <property type="protein sequence ID" value="WOI32552.1"/>
    <property type="molecule type" value="Genomic_DNA"/>
</dbReference>
<evidence type="ECO:0000313" key="6">
    <source>
        <dbReference type="Proteomes" id="UP001302666"/>
    </source>
</evidence>
<evidence type="ECO:0000313" key="5">
    <source>
        <dbReference type="EMBL" id="WOI32552.1"/>
    </source>
</evidence>
<accession>A0ABZ0HG65</accession>
<keyword evidence="6" id="KW-1185">Reference proteome</keyword>
<keyword evidence="2" id="KW-0238">DNA-binding</keyword>
<evidence type="ECO:0000256" key="1">
    <source>
        <dbReference type="ARBA" id="ARBA00023015"/>
    </source>
</evidence>
<dbReference type="InterPro" id="IPR036390">
    <property type="entry name" value="WH_DNA-bd_sf"/>
</dbReference>
<dbReference type="PROSITE" id="PS50949">
    <property type="entry name" value="HTH_GNTR"/>
    <property type="match status" value="1"/>
</dbReference>
<keyword evidence="1" id="KW-0805">Transcription regulation</keyword>
<evidence type="ECO:0000256" key="3">
    <source>
        <dbReference type="ARBA" id="ARBA00023163"/>
    </source>
</evidence>
<keyword evidence="3" id="KW-0804">Transcription</keyword>
<protein>
    <submittedName>
        <fullName evidence="5">GntR family transcriptional regulator</fullName>
    </submittedName>
</protein>
<dbReference type="Pfam" id="PF07729">
    <property type="entry name" value="FCD"/>
    <property type="match status" value="1"/>
</dbReference>
<dbReference type="InterPro" id="IPR000524">
    <property type="entry name" value="Tscrpt_reg_HTH_GntR"/>
</dbReference>
<dbReference type="Gene3D" id="1.20.120.530">
    <property type="entry name" value="GntR ligand-binding domain-like"/>
    <property type="match status" value="1"/>
</dbReference>
<dbReference type="Pfam" id="PF00392">
    <property type="entry name" value="GntR"/>
    <property type="match status" value="1"/>
</dbReference>
<evidence type="ECO:0000259" key="4">
    <source>
        <dbReference type="PROSITE" id="PS50949"/>
    </source>
</evidence>
<dbReference type="SMART" id="SM00345">
    <property type="entry name" value="HTH_GNTR"/>
    <property type="match status" value="1"/>
</dbReference>
<dbReference type="PANTHER" id="PTHR43537:SF39">
    <property type="entry name" value="HTH-TYPE TRANSCRIPTIONAL REGULATOR MCBR"/>
    <property type="match status" value="1"/>
</dbReference>
<sequence length="248" mass="27388">MFSSAFRWCKLPEIEKDPSFVNVPNSPSVSPTEGAAKLPAHEQVYQRLRAQILFGELAPGQAVTIQGLVEALDSGMTPVREAIRRLISDGALVFQGNRRVSVPELRAEDVDELIFARKTIECELARRASTRMPETDVDALEALDLTLDTAIATGDVPGYLALNYQFHTELNAHANAPILADLADRLWLRFGPSLRVVCGRFGTQSFPDRHKDILEGLRKKDADLVALAMERDVLQGMEQVRAGLTPIN</sequence>
<reference evidence="5 6" key="1">
    <citation type="submission" date="2023-10" db="EMBL/GenBank/DDBJ databases">
        <title>Eight complete genome sequences of bacteria isolated from laboratory stock of Giant Kelp gametophytes.</title>
        <authorList>
            <person name="Tolentino B."/>
            <person name="Nuzhdin S."/>
        </authorList>
    </citation>
    <scope>NUCLEOTIDE SEQUENCE [LARGE SCALE GENOMIC DNA]</scope>
    <source>
        <strain evidence="5 6">LC.270.F.C4</strain>
    </source>
</reference>
<dbReference type="InterPro" id="IPR011711">
    <property type="entry name" value="GntR_C"/>
</dbReference>
<dbReference type="InterPro" id="IPR036388">
    <property type="entry name" value="WH-like_DNA-bd_sf"/>
</dbReference>
<dbReference type="InterPro" id="IPR008920">
    <property type="entry name" value="TF_FadR/GntR_C"/>
</dbReference>
<dbReference type="Proteomes" id="UP001302666">
    <property type="component" value="Chromosome"/>
</dbReference>
<evidence type="ECO:0000256" key="2">
    <source>
        <dbReference type="ARBA" id="ARBA00023125"/>
    </source>
</evidence>
<dbReference type="SUPFAM" id="SSF46785">
    <property type="entry name" value="Winged helix' DNA-binding domain"/>
    <property type="match status" value="1"/>
</dbReference>
<gene>
    <name evidence="5" type="ORF">R1T40_16570</name>
</gene>
<feature type="domain" description="HTH gntR-type" evidence="4">
    <location>
        <begin position="38"/>
        <end position="105"/>
    </location>
</feature>
<organism evidence="5 6">
    <name type="scientific">Tritonibacter scottomollicae</name>
    <name type="common">Epibacterium scottomollicae</name>
    <dbReference type="NCBI Taxonomy" id="483013"/>
    <lineage>
        <taxon>Bacteria</taxon>
        <taxon>Pseudomonadati</taxon>
        <taxon>Pseudomonadota</taxon>
        <taxon>Alphaproteobacteria</taxon>
        <taxon>Rhodobacterales</taxon>
        <taxon>Paracoccaceae</taxon>
        <taxon>Tritonibacter</taxon>
    </lineage>
</organism>
<proteinExistence type="predicted"/>
<dbReference type="PANTHER" id="PTHR43537">
    <property type="entry name" value="TRANSCRIPTIONAL REGULATOR, GNTR FAMILY"/>
    <property type="match status" value="1"/>
</dbReference>
<dbReference type="RefSeq" id="WP_317384894.1">
    <property type="nucleotide sequence ID" value="NZ_CP136704.1"/>
</dbReference>
<dbReference type="Gene3D" id="1.10.10.10">
    <property type="entry name" value="Winged helix-like DNA-binding domain superfamily/Winged helix DNA-binding domain"/>
    <property type="match status" value="1"/>
</dbReference>